<feature type="region of interest" description="Disordered" evidence="1">
    <location>
        <begin position="1"/>
        <end position="27"/>
    </location>
</feature>
<dbReference type="HOGENOM" id="CLU_2292819_0_0_1"/>
<evidence type="ECO:0000256" key="1">
    <source>
        <dbReference type="SAM" id="MobiDB-lite"/>
    </source>
</evidence>
<reference evidence="2 3" key="1">
    <citation type="submission" date="2014-04" db="EMBL/GenBank/DDBJ databases">
        <authorList>
            <consortium name="DOE Joint Genome Institute"/>
            <person name="Kuo A."/>
            <person name="Kohler A."/>
            <person name="Costa M.D."/>
            <person name="Nagy L.G."/>
            <person name="Floudas D."/>
            <person name="Copeland A."/>
            <person name="Barry K.W."/>
            <person name="Cichocki N."/>
            <person name="Veneault-Fourrey C."/>
            <person name="LaButti K."/>
            <person name="Lindquist E.A."/>
            <person name="Lipzen A."/>
            <person name="Lundell T."/>
            <person name="Morin E."/>
            <person name="Murat C."/>
            <person name="Sun H."/>
            <person name="Tunlid A."/>
            <person name="Henrissat B."/>
            <person name="Grigoriev I.V."/>
            <person name="Hibbett D.S."/>
            <person name="Martin F."/>
            <person name="Nordberg H.P."/>
            <person name="Cantor M.N."/>
            <person name="Hua S.X."/>
        </authorList>
    </citation>
    <scope>NUCLEOTIDE SEQUENCE [LARGE SCALE GENOMIC DNA]</scope>
    <source>
        <strain evidence="2 3">Marx 270</strain>
    </source>
</reference>
<dbReference type="InParanoid" id="A0A0C3JB67"/>
<keyword evidence="3" id="KW-1185">Reference proteome</keyword>
<dbReference type="AlphaFoldDB" id="A0A0C3JB67"/>
<gene>
    <name evidence="2" type="ORF">M404DRAFT_335285</name>
</gene>
<organism evidence="2 3">
    <name type="scientific">Pisolithus tinctorius Marx 270</name>
    <dbReference type="NCBI Taxonomy" id="870435"/>
    <lineage>
        <taxon>Eukaryota</taxon>
        <taxon>Fungi</taxon>
        <taxon>Dikarya</taxon>
        <taxon>Basidiomycota</taxon>
        <taxon>Agaricomycotina</taxon>
        <taxon>Agaricomycetes</taxon>
        <taxon>Agaricomycetidae</taxon>
        <taxon>Boletales</taxon>
        <taxon>Sclerodermatineae</taxon>
        <taxon>Pisolithaceae</taxon>
        <taxon>Pisolithus</taxon>
    </lineage>
</organism>
<feature type="compositionally biased region" description="Basic and acidic residues" evidence="1">
    <location>
        <begin position="15"/>
        <end position="25"/>
    </location>
</feature>
<evidence type="ECO:0000313" key="2">
    <source>
        <dbReference type="EMBL" id="KIN94891.1"/>
    </source>
</evidence>
<protein>
    <submittedName>
        <fullName evidence="2">Uncharacterized protein</fullName>
    </submittedName>
</protein>
<dbReference type="Proteomes" id="UP000054217">
    <property type="component" value="Unassembled WGS sequence"/>
</dbReference>
<accession>A0A0C3JB67</accession>
<dbReference type="EMBL" id="KN832082">
    <property type="protein sequence ID" value="KIN94891.1"/>
    <property type="molecule type" value="Genomic_DNA"/>
</dbReference>
<sequence>MRSSLGSNSKSTGTRSEHQPVHSVREGPVPFEGISVLQPYPTERISSYMITGNFFFLAKVRGSLFSWTLALHALPLYSGRNLFVSPFSCTYKTPIAPNSDN</sequence>
<name>A0A0C3JB67_PISTI</name>
<proteinExistence type="predicted"/>
<reference evidence="3" key="2">
    <citation type="submission" date="2015-01" db="EMBL/GenBank/DDBJ databases">
        <title>Evolutionary Origins and Diversification of the Mycorrhizal Mutualists.</title>
        <authorList>
            <consortium name="DOE Joint Genome Institute"/>
            <consortium name="Mycorrhizal Genomics Consortium"/>
            <person name="Kohler A."/>
            <person name="Kuo A."/>
            <person name="Nagy L.G."/>
            <person name="Floudas D."/>
            <person name="Copeland A."/>
            <person name="Barry K.W."/>
            <person name="Cichocki N."/>
            <person name="Veneault-Fourrey C."/>
            <person name="LaButti K."/>
            <person name="Lindquist E.A."/>
            <person name="Lipzen A."/>
            <person name="Lundell T."/>
            <person name="Morin E."/>
            <person name="Murat C."/>
            <person name="Riley R."/>
            <person name="Ohm R."/>
            <person name="Sun H."/>
            <person name="Tunlid A."/>
            <person name="Henrissat B."/>
            <person name="Grigoriev I.V."/>
            <person name="Hibbett D.S."/>
            <person name="Martin F."/>
        </authorList>
    </citation>
    <scope>NUCLEOTIDE SEQUENCE [LARGE SCALE GENOMIC DNA]</scope>
    <source>
        <strain evidence="3">Marx 270</strain>
    </source>
</reference>
<feature type="compositionally biased region" description="Polar residues" evidence="1">
    <location>
        <begin position="1"/>
        <end position="14"/>
    </location>
</feature>
<evidence type="ECO:0000313" key="3">
    <source>
        <dbReference type="Proteomes" id="UP000054217"/>
    </source>
</evidence>